<feature type="transmembrane region" description="Helical" evidence="12">
    <location>
        <begin position="295"/>
        <end position="318"/>
    </location>
</feature>
<comment type="subcellular location">
    <subcellularLocation>
        <location evidence="1">Cell membrane</location>
        <topology evidence="1">Multi-pass membrane protein</topology>
    </subcellularLocation>
</comment>
<feature type="transmembrane region" description="Helical" evidence="12">
    <location>
        <begin position="219"/>
        <end position="239"/>
    </location>
</feature>
<keyword evidence="7" id="KW-0479">Metal-binding</keyword>
<dbReference type="AlphaFoldDB" id="A0A1Y2MYQ0"/>
<feature type="transmembrane region" description="Helical" evidence="12">
    <location>
        <begin position="246"/>
        <end position="267"/>
    </location>
</feature>
<accession>A0A1Y2MYQ0</accession>
<protein>
    <submittedName>
        <fullName evidence="13">Cytochrome bd-I ubiquinol oxidase subunit 2</fullName>
        <ecNumber evidence="13">1.10.3.10</ecNumber>
    </submittedName>
</protein>
<dbReference type="Proteomes" id="UP000194360">
    <property type="component" value="Unassembled WGS sequence"/>
</dbReference>
<keyword evidence="13" id="KW-0560">Oxidoreductase</keyword>
<organism evidence="13 14">
    <name type="scientific">Pseudonocardia autotrophica</name>
    <name type="common">Amycolata autotrophica</name>
    <name type="synonym">Nocardia autotrophica</name>
    <dbReference type="NCBI Taxonomy" id="2074"/>
    <lineage>
        <taxon>Bacteria</taxon>
        <taxon>Bacillati</taxon>
        <taxon>Actinomycetota</taxon>
        <taxon>Actinomycetes</taxon>
        <taxon>Pseudonocardiales</taxon>
        <taxon>Pseudonocardiaceae</taxon>
        <taxon>Pseudonocardia</taxon>
    </lineage>
</organism>
<evidence type="ECO:0000256" key="8">
    <source>
        <dbReference type="ARBA" id="ARBA00022982"/>
    </source>
</evidence>
<comment type="caution">
    <text evidence="13">The sequence shown here is derived from an EMBL/GenBank/DDBJ whole genome shotgun (WGS) entry which is preliminary data.</text>
</comment>
<dbReference type="Pfam" id="PF02322">
    <property type="entry name" value="Cyt_bd_oxida_II"/>
    <property type="match status" value="1"/>
</dbReference>
<keyword evidence="10" id="KW-0408">Iron</keyword>
<evidence type="ECO:0000313" key="14">
    <source>
        <dbReference type="Proteomes" id="UP000194360"/>
    </source>
</evidence>
<feature type="transmembrane region" description="Helical" evidence="12">
    <location>
        <begin position="116"/>
        <end position="136"/>
    </location>
</feature>
<feature type="transmembrane region" description="Helical" evidence="12">
    <location>
        <begin position="6"/>
        <end position="32"/>
    </location>
</feature>
<keyword evidence="5" id="KW-0349">Heme</keyword>
<dbReference type="EMBL" id="MIGB01000014">
    <property type="protein sequence ID" value="OSY40109.1"/>
    <property type="molecule type" value="Genomic_DNA"/>
</dbReference>
<dbReference type="PANTHER" id="PTHR43141:SF5">
    <property type="entry name" value="CYTOCHROME BD-I UBIQUINOL OXIDASE SUBUNIT 2"/>
    <property type="match status" value="1"/>
</dbReference>
<evidence type="ECO:0000256" key="12">
    <source>
        <dbReference type="SAM" id="Phobius"/>
    </source>
</evidence>
<comment type="similarity">
    <text evidence="2">Belongs to the cytochrome ubiquinol oxidase subunit 2 family.</text>
</comment>
<dbReference type="GO" id="GO:0016682">
    <property type="term" value="F:oxidoreductase activity, acting on diphenols and related substances as donors, oxygen as acceptor"/>
    <property type="evidence" value="ECO:0007669"/>
    <property type="project" value="TreeGrafter"/>
</dbReference>
<feature type="transmembrane region" description="Helical" evidence="12">
    <location>
        <begin position="192"/>
        <end position="213"/>
    </location>
</feature>
<evidence type="ECO:0000256" key="9">
    <source>
        <dbReference type="ARBA" id="ARBA00022989"/>
    </source>
</evidence>
<name>A0A1Y2MYQ0_PSEAH</name>
<sequence>MELVDVWFVLIAVLWTGYLCLEGFDFGVGMLLPAVARDEHDRQVALGTIGPVWDGNEVWLLVAGGATFAAFPEWYASLFSGFYLAFLLLLVALILRGIALEYRAKEPRWAPVLDRILTGSSLAAALLVGVALSNIVRGVPLDADHEFTGTLLTLLNPYALLGGVTLVLVFALHGAVFLALKTDGPVRERSAAVAASAGLLAVPAGGVFLVWTLLDGAPLWALAPVAVAALGLVLATVLVARGREGWSFTATTVAIVAVAVTLFGSLYPDVLPSTIDPAFSLNVVNAASTPYTLTIMTWVAGIFTPIVLGYQAWTFWVFRRRLTRADHGAPAELAGGAS</sequence>
<keyword evidence="11 12" id="KW-0472">Membrane</keyword>
<keyword evidence="8" id="KW-0249">Electron transport</keyword>
<keyword evidence="4" id="KW-1003">Cell membrane</keyword>
<evidence type="ECO:0000256" key="11">
    <source>
        <dbReference type="ARBA" id="ARBA00023136"/>
    </source>
</evidence>
<dbReference type="RefSeq" id="WP_085913173.1">
    <property type="nucleotide sequence ID" value="NZ_AP018920.1"/>
</dbReference>
<dbReference type="GO" id="GO:0070069">
    <property type="term" value="C:cytochrome complex"/>
    <property type="evidence" value="ECO:0007669"/>
    <property type="project" value="TreeGrafter"/>
</dbReference>
<gene>
    <name evidence="13" type="primary">cydB_2</name>
    <name evidence="13" type="ORF">BG845_02932</name>
</gene>
<dbReference type="GO" id="GO:0046872">
    <property type="term" value="F:metal ion binding"/>
    <property type="evidence" value="ECO:0007669"/>
    <property type="project" value="UniProtKB-KW"/>
</dbReference>
<proteinExistence type="inferred from homology"/>
<evidence type="ECO:0000256" key="7">
    <source>
        <dbReference type="ARBA" id="ARBA00022723"/>
    </source>
</evidence>
<keyword evidence="6 12" id="KW-0812">Transmembrane</keyword>
<evidence type="ECO:0000256" key="6">
    <source>
        <dbReference type="ARBA" id="ARBA00022692"/>
    </source>
</evidence>
<evidence type="ECO:0000256" key="1">
    <source>
        <dbReference type="ARBA" id="ARBA00004651"/>
    </source>
</evidence>
<dbReference type="GO" id="GO:0009055">
    <property type="term" value="F:electron transfer activity"/>
    <property type="evidence" value="ECO:0007669"/>
    <property type="project" value="TreeGrafter"/>
</dbReference>
<reference evidence="13 14" key="1">
    <citation type="submission" date="2016-09" db="EMBL/GenBank/DDBJ databases">
        <title>Pseudonocardia autotrophica DSM535, a candidate organism with high potential of specific P450 cytochromes.</title>
        <authorList>
            <person name="Grumaz C."/>
            <person name="Vainshtein Y."/>
            <person name="Kirstahler P."/>
            <person name="Sohn K."/>
        </authorList>
    </citation>
    <scope>NUCLEOTIDE SEQUENCE [LARGE SCALE GENOMIC DNA]</scope>
    <source>
        <strain evidence="13 14">DSM 535</strain>
    </source>
</reference>
<keyword evidence="14" id="KW-1185">Reference proteome</keyword>
<feature type="transmembrane region" description="Helical" evidence="12">
    <location>
        <begin position="156"/>
        <end position="180"/>
    </location>
</feature>
<dbReference type="EC" id="1.10.3.10" evidence="13"/>
<dbReference type="InterPro" id="IPR003317">
    <property type="entry name" value="Cyt-d_oxidase_su2"/>
</dbReference>
<dbReference type="PIRSF" id="PIRSF000267">
    <property type="entry name" value="Cyt_oxidse_sub2"/>
    <property type="match status" value="1"/>
</dbReference>
<keyword evidence="3" id="KW-0813">Transport</keyword>
<feature type="transmembrane region" description="Helical" evidence="12">
    <location>
        <begin position="74"/>
        <end position="95"/>
    </location>
</feature>
<dbReference type="NCBIfam" id="TIGR00203">
    <property type="entry name" value="cydB"/>
    <property type="match status" value="1"/>
</dbReference>
<evidence type="ECO:0000256" key="4">
    <source>
        <dbReference type="ARBA" id="ARBA00022475"/>
    </source>
</evidence>
<dbReference type="OrthoDB" id="9776710at2"/>
<dbReference type="STRING" id="2074.BG845_02932"/>
<dbReference type="GO" id="GO:0005886">
    <property type="term" value="C:plasma membrane"/>
    <property type="evidence" value="ECO:0007669"/>
    <property type="project" value="UniProtKB-SubCell"/>
</dbReference>
<evidence type="ECO:0000256" key="3">
    <source>
        <dbReference type="ARBA" id="ARBA00022448"/>
    </source>
</evidence>
<dbReference type="GO" id="GO:0019646">
    <property type="term" value="P:aerobic electron transport chain"/>
    <property type="evidence" value="ECO:0007669"/>
    <property type="project" value="TreeGrafter"/>
</dbReference>
<evidence type="ECO:0000256" key="10">
    <source>
        <dbReference type="ARBA" id="ARBA00023004"/>
    </source>
</evidence>
<dbReference type="PANTHER" id="PTHR43141">
    <property type="entry name" value="CYTOCHROME BD2 SUBUNIT II"/>
    <property type="match status" value="1"/>
</dbReference>
<evidence type="ECO:0000313" key="13">
    <source>
        <dbReference type="EMBL" id="OSY40109.1"/>
    </source>
</evidence>
<keyword evidence="9 12" id="KW-1133">Transmembrane helix</keyword>
<evidence type="ECO:0000256" key="5">
    <source>
        <dbReference type="ARBA" id="ARBA00022617"/>
    </source>
</evidence>
<evidence type="ECO:0000256" key="2">
    <source>
        <dbReference type="ARBA" id="ARBA00007543"/>
    </source>
</evidence>